<name>A0ABU1H597_9GAMM</name>
<dbReference type="Proteomes" id="UP001254564">
    <property type="component" value="Unassembled WGS sequence"/>
</dbReference>
<feature type="coiled-coil region" evidence="1">
    <location>
        <begin position="177"/>
        <end position="207"/>
    </location>
</feature>
<keyword evidence="3" id="KW-1185">Reference proteome</keyword>
<protein>
    <submittedName>
        <fullName evidence="2">Uncharacterized protein</fullName>
    </submittedName>
</protein>
<accession>A0ABU1H597</accession>
<evidence type="ECO:0000313" key="3">
    <source>
        <dbReference type="Proteomes" id="UP001254564"/>
    </source>
</evidence>
<reference evidence="2 3" key="1">
    <citation type="submission" date="2023-04" db="EMBL/GenBank/DDBJ databases">
        <title>A long-awaited taxogenomic arrangement of the family Halomonadaceae.</title>
        <authorList>
            <person name="De La Haba R."/>
            <person name="Chuvochina M."/>
            <person name="Wittouck S."/>
            <person name="Arahal D.R."/>
            <person name="Sanchez-Porro C."/>
            <person name="Hugenholtz P."/>
            <person name="Ventosa A."/>
        </authorList>
    </citation>
    <scope>NUCLEOTIDE SEQUENCE [LARGE SCALE GENOMIC DNA]</scope>
    <source>
        <strain evidence="2 3">DSM 21020</strain>
    </source>
</reference>
<dbReference type="EMBL" id="JARWAN010000016">
    <property type="protein sequence ID" value="MDR5899480.1"/>
    <property type="molecule type" value="Genomic_DNA"/>
</dbReference>
<evidence type="ECO:0000313" key="2">
    <source>
        <dbReference type="EMBL" id="MDR5899480.1"/>
    </source>
</evidence>
<gene>
    <name evidence="2" type="ORF">QC823_10815</name>
</gene>
<comment type="caution">
    <text evidence="2">The sequence shown here is derived from an EMBL/GenBank/DDBJ whole genome shotgun (WGS) entry which is preliminary data.</text>
</comment>
<proteinExistence type="predicted"/>
<evidence type="ECO:0000256" key="1">
    <source>
        <dbReference type="SAM" id="Coils"/>
    </source>
</evidence>
<dbReference type="RefSeq" id="WP_309656364.1">
    <property type="nucleotide sequence ID" value="NZ_JARWAN010000016.1"/>
</dbReference>
<keyword evidence="1" id="KW-0175">Coiled coil</keyword>
<sequence>MNTTPLAYQLSGHITAEAPINVSYFGMDERLPRTPHGQVFLNGGTLRGPLRKAGLNMLIRELANAHDKPEDRVFDRAQMYMLGEGIDISREINNEAIGQSHDPRAEAYLRQANPFMSLFGRWKLAGHLEVGPLLTSRDNLITAGQGARHDQFEHDARLVTYLSEDEKDALMSEMRSARESMVEIEAIREQVRSLKAESRQVEEKEAKQAFAKQIRELDAQEKAIRKKREGSEESIKHPLVGYEAIAPGSQMQSRLRLIEGAPELLGLLLHCLAEFSQRPRLGGHLASGFGAISAEWEVLQRAPGERRASPIGTVKLDDMGIQLEGDALEAAWQAFLTALPSYDFTLFARLEARKRWKQS</sequence>
<organism evidence="2 3">
    <name type="scientific">Vreelandella vilamensis</name>
    <dbReference type="NCBI Taxonomy" id="531309"/>
    <lineage>
        <taxon>Bacteria</taxon>
        <taxon>Pseudomonadati</taxon>
        <taxon>Pseudomonadota</taxon>
        <taxon>Gammaproteobacteria</taxon>
        <taxon>Oceanospirillales</taxon>
        <taxon>Halomonadaceae</taxon>
        <taxon>Vreelandella</taxon>
    </lineage>
</organism>